<dbReference type="InterPro" id="IPR029063">
    <property type="entry name" value="SAM-dependent_MTases_sf"/>
</dbReference>
<dbReference type="InterPro" id="IPR008854">
    <property type="entry name" value="TPMT"/>
</dbReference>
<keyword evidence="7 10" id="KW-0808">Transferase</keyword>
<dbReference type="PIRSF" id="PIRSF023956">
    <property type="entry name" value="Thiopurine_S-methyltransferase"/>
    <property type="match status" value="1"/>
</dbReference>
<dbReference type="SUPFAM" id="SSF53335">
    <property type="entry name" value="S-adenosyl-L-methionine-dependent methyltransferases"/>
    <property type="match status" value="1"/>
</dbReference>
<dbReference type="GO" id="GO:0010038">
    <property type="term" value="P:response to metal ion"/>
    <property type="evidence" value="ECO:0007669"/>
    <property type="project" value="InterPro"/>
</dbReference>
<dbReference type="PROSITE" id="PS51585">
    <property type="entry name" value="SAM_MT_TPMT"/>
    <property type="match status" value="1"/>
</dbReference>
<dbReference type="InterPro" id="IPR025835">
    <property type="entry name" value="Thiopurine_S-MeTrfase"/>
</dbReference>
<sequence length="210" mass="23951">MEVSFWMDRWEKREIGFHLDEANPILVKHFNQLSLEKGSRVFVPLCGKTNDIGWLLSQGYRVVGAELSEQAIGELFAEIGEKPEISECGKVNRYSAKNIDIFVGNFFDLTGEILGPVDAIYDRAALVALPKEMRERYTRRLIQITGKVPQLLLCFEYDQQLMEGPPFSIVSEEVHAHYRDSYRLVLLERIDLPGGLKGKHPAIESVWLLA</sequence>
<evidence type="ECO:0000256" key="8">
    <source>
        <dbReference type="ARBA" id="ARBA00022691"/>
    </source>
</evidence>
<reference evidence="10" key="1">
    <citation type="submission" date="2021-03" db="EMBL/GenBank/DDBJ databases">
        <title>Acanthopleuribacteraceae sp. M133.</title>
        <authorList>
            <person name="Wang G."/>
        </authorList>
    </citation>
    <scope>NUCLEOTIDE SEQUENCE</scope>
    <source>
        <strain evidence="10">M133</strain>
    </source>
</reference>
<dbReference type="RefSeq" id="WP_237384348.1">
    <property type="nucleotide sequence ID" value="NZ_CP071793.1"/>
</dbReference>
<dbReference type="Gene3D" id="3.40.50.150">
    <property type="entry name" value="Vaccinia Virus protein VP39"/>
    <property type="match status" value="1"/>
</dbReference>
<keyword evidence="6 10" id="KW-0489">Methyltransferase</keyword>
<name>A0A8A4TYC5_SULCO</name>
<dbReference type="HAMAP" id="MF_00812">
    <property type="entry name" value="Thiopur_methtran"/>
    <property type="match status" value="1"/>
</dbReference>
<keyword evidence="8" id="KW-0949">S-adenosyl-L-methionine</keyword>
<dbReference type="NCBIfam" id="TIGR03840">
    <property type="entry name" value="TMPT_Se_Te"/>
    <property type="match status" value="1"/>
</dbReference>
<dbReference type="InterPro" id="IPR022474">
    <property type="entry name" value="Thiopur_S-MeTfrase_Se/Te_detox"/>
</dbReference>
<dbReference type="GO" id="GO:0032259">
    <property type="term" value="P:methylation"/>
    <property type="evidence" value="ECO:0007669"/>
    <property type="project" value="UniProtKB-KW"/>
</dbReference>
<proteinExistence type="inferred from homology"/>
<keyword evidence="5" id="KW-0963">Cytoplasm</keyword>
<dbReference type="GO" id="GO:0005737">
    <property type="term" value="C:cytoplasm"/>
    <property type="evidence" value="ECO:0007669"/>
    <property type="project" value="UniProtKB-SubCell"/>
</dbReference>
<comment type="subcellular location">
    <subcellularLocation>
        <location evidence="2">Cytoplasm</location>
    </subcellularLocation>
</comment>
<dbReference type="NCBIfam" id="NF009732">
    <property type="entry name" value="PRK13255.1"/>
    <property type="match status" value="1"/>
</dbReference>
<evidence type="ECO:0000256" key="3">
    <source>
        <dbReference type="ARBA" id="ARBA00008145"/>
    </source>
</evidence>
<evidence type="ECO:0000313" key="11">
    <source>
        <dbReference type="Proteomes" id="UP000663929"/>
    </source>
</evidence>
<evidence type="ECO:0000256" key="7">
    <source>
        <dbReference type="ARBA" id="ARBA00022679"/>
    </source>
</evidence>
<evidence type="ECO:0000256" key="6">
    <source>
        <dbReference type="ARBA" id="ARBA00022603"/>
    </source>
</evidence>
<comment type="catalytic activity">
    <reaction evidence="1">
        <text>S-adenosyl-L-methionine + a thiopurine = S-adenosyl-L-homocysteine + a thiopurine S-methylether.</text>
        <dbReference type="EC" id="2.1.1.67"/>
    </reaction>
</comment>
<dbReference type="PANTHER" id="PTHR10259:SF11">
    <property type="entry name" value="THIOPURINE S-METHYLTRANSFERASE"/>
    <property type="match status" value="1"/>
</dbReference>
<organism evidence="10 11">
    <name type="scientific">Sulfidibacter corallicola</name>
    <dbReference type="NCBI Taxonomy" id="2818388"/>
    <lineage>
        <taxon>Bacteria</taxon>
        <taxon>Pseudomonadati</taxon>
        <taxon>Acidobacteriota</taxon>
        <taxon>Holophagae</taxon>
        <taxon>Acanthopleuribacterales</taxon>
        <taxon>Acanthopleuribacteraceae</taxon>
        <taxon>Sulfidibacter</taxon>
    </lineage>
</organism>
<dbReference type="Pfam" id="PF05724">
    <property type="entry name" value="TPMT"/>
    <property type="match status" value="1"/>
</dbReference>
<keyword evidence="11" id="KW-1185">Reference proteome</keyword>
<evidence type="ECO:0000256" key="1">
    <source>
        <dbReference type="ARBA" id="ARBA00000903"/>
    </source>
</evidence>
<dbReference type="Proteomes" id="UP000663929">
    <property type="component" value="Chromosome"/>
</dbReference>
<protein>
    <recommendedName>
        <fullName evidence="4 9">Thiopurine S-methyltransferase</fullName>
        <ecNumber evidence="4 9">2.1.1.67</ecNumber>
    </recommendedName>
</protein>
<evidence type="ECO:0000256" key="4">
    <source>
        <dbReference type="ARBA" id="ARBA00011905"/>
    </source>
</evidence>
<evidence type="ECO:0000256" key="5">
    <source>
        <dbReference type="ARBA" id="ARBA00022490"/>
    </source>
</evidence>
<dbReference type="KEGG" id="scor:J3U87_17540"/>
<comment type="similarity">
    <text evidence="3">Belongs to the class I-like SAM-binding methyltransferase superfamily. TPMT family.</text>
</comment>
<dbReference type="GO" id="GO:0008119">
    <property type="term" value="F:thiopurine S-methyltransferase activity"/>
    <property type="evidence" value="ECO:0007669"/>
    <property type="project" value="UniProtKB-UniRule"/>
</dbReference>
<dbReference type="AlphaFoldDB" id="A0A8A4TYC5"/>
<dbReference type="EC" id="2.1.1.67" evidence="4 9"/>
<evidence type="ECO:0000256" key="9">
    <source>
        <dbReference type="NCBIfam" id="TIGR03840"/>
    </source>
</evidence>
<evidence type="ECO:0000313" key="10">
    <source>
        <dbReference type="EMBL" id="QTD54251.1"/>
    </source>
</evidence>
<evidence type="ECO:0000256" key="2">
    <source>
        <dbReference type="ARBA" id="ARBA00004496"/>
    </source>
</evidence>
<dbReference type="EMBL" id="CP071793">
    <property type="protein sequence ID" value="QTD54251.1"/>
    <property type="molecule type" value="Genomic_DNA"/>
</dbReference>
<gene>
    <name evidence="10" type="primary">tmpT</name>
    <name evidence="10" type="ORF">J3U87_17540</name>
</gene>
<accession>A0A8A4TYC5</accession>
<dbReference type="FunFam" id="3.40.50.150:FF:000101">
    <property type="entry name" value="Thiopurine S-methyltransferase"/>
    <property type="match status" value="1"/>
</dbReference>
<dbReference type="PANTHER" id="PTHR10259">
    <property type="entry name" value="THIOPURINE S-METHYLTRANSFERASE"/>
    <property type="match status" value="1"/>
</dbReference>